<evidence type="ECO:0008006" key="3">
    <source>
        <dbReference type="Google" id="ProtNLM"/>
    </source>
</evidence>
<reference evidence="1 2" key="1">
    <citation type="submission" date="2015-08" db="EMBL/GenBank/DDBJ databases">
        <title>The genome of the Asian arowana (Scleropages formosus).</title>
        <authorList>
            <person name="Tan M.H."/>
            <person name="Gan H.M."/>
            <person name="Croft L.J."/>
            <person name="Austin C.M."/>
        </authorList>
    </citation>
    <scope>NUCLEOTIDE SEQUENCE [LARGE SCALE GENOMIC DNA]</scope>
    <source>
        <strain evidence="1">Aro1</strain>
    </source>
</reference>
<comment type="caution">
    <text evidence="1">The sequence shown here is derived from an EMBL/GenBank/DDBJ whole genome shotgun (WGS) entry which is preliminary data.</text>
</comment>
<evidence type="ECO:0000313" key="2">
    <source>
        <dbReference type="Proteomes" id="UP000034805"/>
    </source>
</evidence>
<dbReference type="Gene3D" id="2.60.40.10">
    <property type="entry name" value="Immunoglobulins"/>
    <property type="match status" value="1"/>
</dbReference>
<proteinExistence type="predicted"/>
<dbReference type="InterPro" id="IPR036179">
    <property type="entry name" value="Ig-like_dom_sf"/>
</dbReference>
<accession>A0A0P7W5R6</accession>
<evidence type="ECO:0000313" key="1">
    <source>
        <dbReference type="EMBL" id="KPP57964.1"/>
    </source>
</evidence>
<sequence>MGSTRCDLSAVVGDTVTIPLACLDLRADNDLVWKHNTERVFVKEGGKVAAGKDVMSDGSLVLRSVTKDQEGSYSAEVFNSDGKLVYFTVKTLCVTGGHLPGNKRDEFKAAIKKLSEIVNQLESYNGPLPGNKRDEYKAEIQKMPQILEKMDTDD</sequence>
<dbReference type="Proteomes" id="UP000034805">
    <property type="component" value="Unassembled WGS sequence"/>
</dbReference>
<dbReference type="SUPFAM" id="SSF48726">
    <property type="entry name" value="Immunoglobulin"/>
    <property type="match status" value="1"/>
</dbReference>
<gene>
    <name evidence="1" type="ORF">Z043_124259</name>
</gene>
<dbReference type="AlphaFoldDB" id="A0A0P7W5R6"/>
<dbReference type="InterPro" id="IPR013783">
    <property type="entry name" value="Ig-like_fold"/>
</dbReference>
<protein>
    <recommendedName>
        <fullName evidence="3">Ig-like domain-containing protein</fullName>
    </recommendedName>
</protein>
<dbReference type="EMBL" id="JARO02015031">
    <property type="protein sequence ID" value="KPP57964.1"/>
    <property type="molecule type" value="Genomic_DNA"/>
</dbReference>
<name>A0A0P7W5R6_SCLFO</name>
<organism evidence="1 2">
    <name type="scientific">Scleropages formosus</name>
    <name type="common">Asian bonytongue</name>
    <name type="synonym">Osteoglossum formosum</name>
    <dbReference type="NCBI Taxonomy" id="113540"/>
    <lineage>
        <taxon>Eukaryota</taxon>
        <taxon>Metazoa</taxon>
        <taxon>Chordata</taxon>
        <taxon>Craniata</taxon>
        <taxon>Vertebrata</taxon>
        <taxon>Euteleostomi</taxon>
        <taxon>Actinopterygii</taxon>
        <taxon>Neopterygii</taxon>
        <taxon>Teleostei</taxon>
        <taxon>Osteoglossocephala</taxon>
        <taxon>Osteoglossomorpha</taxon>
        <taxon>Osteoglossiformes</taxon>
        <taxon>Osteoglossidae</taxon>
        <taxon>Scleropages</taxon>
    </lineage>
</organism>